<accession>A0ABT6W7D6</accession>
<dbReference type="PROSITE" id="PS51664">
    <property type="entry name" value="YCAO"/>
    <property type="match status" value="1"/>
</dbReference>
<name>A0ABT6W7D6_9ACTN</name>
<organism evidence="3 4">
    <name type="scientific">Streptantibioticus silvisoli</name>
    <dbReference type="NCBI Taxonomy" id="2705255"/>
    <lineage>
        <taxon>Bacteria</taxon>
        <taxon>Bacillati</taxon>
        <taxon>Actinomycetota</taxon>
        <taxon>Actinomycetes</taxon>
        <taxon>Kitasatosporales</taxon>
        <taxon>Streptomycetaceae</taxon>
        <taxon>Streptantibioticus</taxon>
    </lineage>
</organism>
<feature type="domain" description="YcaO" evidence="2">
    <location>
        <begin position="88"/>
        <end position="425"/>
    </location>
</feature>
<evidence type="ECO:0000313" key="4">
    <source>
        <dbReference type="Proteomes" id="UP001156398"/>
    </source>
</evidence>
<evidence type="ECO:0000313" key="3">
    <source>
        <dbReference type="EMBL" id="MDI5966643.1"/>
    </source>
</evidence>
<feature type="compositionally biased region" description="Polar residues" evidence="1">
    <location>
        <begin position="24"/>
        <end position="34"/>
    </location>
</feature>
<feature type="region of interest" description="Disordered" evidence="1">
    <location>
        <begin position="1"/>
        <end position="34"/>
    </location>
</feature>
<dbReference type="Gene3D" id="3.30.160.660">
    <property type="match status" value="1"/>
</dbReference>
<sequence>MTITSLRPPSSAPREHWFPPPSRTPATASGTSLRTRTLEQTEALARACLDRCGITRIAEVTDLDVLGIPVFHTIRPGAAPGLNTVTSGKGITAQASRVSALMEAIERTWCEPPAADLPLLASYAELRARDVPVLDPRRLVLRRGHTWTQDAPISWWPVRELFSDTEVLIPALAVFTPYARECGMFRSNTIGLAVGNSPQEALLHGLLEAIEQDCTAFGETLRQGRRIRLESLPPVAAELVGRFQRMGVSVQVFGYANVVGVPTVFATTDDTHAEDGMLINGGAGCHPDPVVAVTRALTEAAQSRLAVISGSREDLDSQAYRRHASYDAMREMLATWSADREECDFGDLPDEGTGTTEGDLREVLAGVERAGLPLIFAAELAPDDLPFSVTKVVVPGLEVYHHDPARLGTRLHREMVRAGMARPLS</sequence>
<evidence type="ECO:0000256" key="1">
    <source>
        <dbReference type="SAM" id="MobiDB-lite"/>
    </source>
</evidence>
<dbReference type="PANTHER" id="PTHR37809">
    <property type="entry name" value="RIBOSOMAL PROTEIN S12 METHYLTHIOTRANSFERASE ACCESSORY FACTOR YCAO"/>
    <property type="match status" value="1"/>
</dbReference>
<comment type="caution">
    <text evidence="3">The sequence shown here is derived from an EMBL/GenBank/DDBJ whole genome shotgun (WGS) entry which is preliminary data.</text>
</comment>
<gene>
    <name evidence="3" type="ORF">POF43_028605</name>
</gene>
<keyword evidence="4" id="KW-1185">Reference proteome</keyword>
<dbReference type="NCBIfam" id="TIGR00702">
    <property type="entry name" value="YcaO-type kinase domain"/>
    <property type="match status" value="1"/>
</dbReference>
<reference evidence="3 4" key="1">
    <citation type="submission" date="2023-05" db="EMBL/GenBank/DDBJ databases">
        <title>Streptantibioticus silvisoli sp. nov., acidotolerant actinomycetes 1 from pine litter.</title>
        <authorList>
            <person name="Swiecimska M."/>
            <person name="Golinska P."/>
            <person name="Sangal V."/>
            <person name="Wachnowicz B."/>
            <person name="Goodfellow M."/>
        </authorList>
    </citation>
    <scope>NUCLEOTIDE SEQUENCE [LARGE SCALE GENOMIC DNA]</scope>
    <source>
        <strain evidence="3 4">SL54</strain>
    </source>
</reference>
<dbReference type="Proteomes" id="UP001156398">
    <property type="component" value="Unassembled WGS sequence"/>
</dbReference>
<protein>
    <submittedName>
        <fullName evidence="3">YcaO-like family protein</fullName>
    </submittedName>
</protein>
<proteinExistence type="predicted"/>
<dbReference type="Pfam" id="PF02624">
    <property type="entry name" value="YcaO"/>
    <property type="match status" value="1"/>
</dbReference>
<dbReference type="InterPro" id="IPR003776">
    <property type="entry name" value="YcaO-like_dom"/>
</dbReference>
<dbReference type="PANTHER" id="PTHR37809:SF1">
    <property type="entry name" value="RIBOSOMAL PROTEIN S12 METHYLTHIOTRANSFERASE ACCESSORY FACTOR YCAO"/>
    <property type="match status" value="1"/>
</dbReference>
<evidence type="ECO:0000259" key="2">
    <source>
        <dbReference type="PROSITE" id="PS51664"/>
    </source>
</evidence>
<dbReference type="RefSeq" id="WP_271323234.1">
    <property type="nucleotide sequence ID" value="NZ_JAAGKO020000056.1"/>
</dbReference>
<dbReference type="EMBL" id="JAAGKO020000056">
    <property type="protein sequence ID" value="MDI5966643.1"/>
    <property type="molecule type" value="Genomic_DNA"/>
</dbReference>